<feature type="compositionally biased region" description="Low complexity" evidence="5">
    <location>
        <begin position="144"/>
        <end position="153"/>
    </location>
</feature>
<evidence type="ECO:0000313" key="8">
    <source>
        <dbReference type="Proteomes" id="UP001291623"/>
    </source>
</evidence>
<dbReference type="Proteomes" id="UP001291623">
    <property type="component" value="Unassembled WGS sequence"/>
</dbReference>
<proteinExistence type="inferred from homology"/>
<feature type="domain" description="FLZ-type" evidence="6">
    <location>
        <begin position="81"/>
        <end position="125"/>
    </location>
</feature>
<comment type="similarity">
    <text evidence="1">Belongs to the FLZ family.</text>
</comment>
<name>A0AAE1VN08_9SOLA</name>
<keyword evidence="8" id="KW-1185">Reference proteome</keyword>
<accession>A0AAE1VN08</accession>
<dbReference type="InterPro" id="IPR044533">
    <property type="entry name" value="FLZ1/2/3"/>
</dbReference>
<dbReference type="InterPro" id="IPR007650">
    <property type="entry name" value="Zf-FLZ_dom"/>
</dbReference>
<keyword evidence="3" id="KW-0863">Zinc-finger</keyword>
<dbReference type="PROSITE" id="PS51795">
    <property type="entry name" value="ZF_FLZ"/>
    <property type="match status" value="1"/>
</dbReference>
<evidence type="ECO:0000259" key="6">
    <source>
        <dbReference type="PROSITE" id="PS51795"/>
    </source>
</evidence>
<evidence type="ECO:0000256" key="4">
    <source>
        <dbReference type="PROSITE-ProRule" id="PRU01131"/>
    </source>
</evidence>
<sequence>MDSAITRRRACFLDKNDGLASLTEMETGISANHHHNQNSLVSRPLYLTSRPSLKNLSSMSSPRLGGGRRLYDSRFEEQQPHFLDACFLCNKLLGNNRDIFMYRGNTPFCSEECRQEQIDMDEANEKKFNLSASIKASREKDQTKSTTSPSKTTQEYPLHRGTVAAA</sequence>
<organism evidence="7 8">
    <name type="scientific">Anisodus tanguticus</name>
    <dbReference type="NCBI Taxonomy" id="243964"/>
    <lineage>
        <taxon>Eukaryota</taxon>
        <taxon>Viridiplantae</taxon>
        <taxon>Streptophyta</taxon>
        <taxon>Embryophyta</taxon>
        <taxon>Tracheophyta</taxon>
        <taxon>Spermatophyta</taxon>
        <taxon>Magnoliopsida</taxon>
        <taxon>eudicotyledons</taxon>
        <taxon>Gunneridae</taxon>
        <taxon>Pentapetalae</taxon>
        <taxon>asterids</taxon>
        <taxon>lamiids</taxon>
        <taxon>Solanales</taxon>
        <taxon>Solanaceae</taxon>
        <taxon>Solanoideae</taxon>
        <taxon>Hyoscyameae</taxon>
        <taxon>Anisodus</taxon>
    </lineage>
</organism>
<evidence type="ECO:0000256" key="1">
    <source>
        <dbReference type="ARBA" id="ARBA00009374"/>
    </source>
</evidence>
<feature type="zinc finger region" description="FLZ-type" evidence="4">
    <location>
        <begin position="81"/>
        <end position="125"/>
    </location>
</feature>
<reference evidence="7" key="1">
    <citation type="submission" date="2023-12" db="EMBL/GenBank/DDBJ databases">
        <title>Genome assembly of Anisodus tanguticus.</title>
        <authorList>
            <person name="Wang Y.-J."/>
        </authorList>
    </citation>
    <scope>NUCLEOTIDE SEQUENCE</scope>
    <source>
        <strain evidence="7">KB-2021</strain>
        <tissue evidence="7">Leaf</tissue>
    </source>
</reference>
<dbReference type="PANTHER" id="PTHR46057:SF9">
    <property type="entry name" value="FCS-LIKE ZINC FINGER 1"/>
    <property type="match status" value="1"/>
</dbReference>
<evidence type="ECO:0000256" key="2">
    <source>
        <dbReference type="ARBA" id="ARBA00022723"/>
    </source>
</evidence>
<feature type="region of interest" description="Disordered" evidence="5">
    <location>
        <begin position="129"/>
        <end position="166"/>
    </location>
</feature>
<evidence type="ECO:0000256" key="5">
    <source>
        <dbReference type="SAM" id="MobiDB-lite"/>
    </source>
</evidence>
<keyword evidence="2" id="KW-0479">Metal-binding</keyword>
<dbReference type="EMBL" id="JAVYJV010000007">
    <property type="protein sequence ID" value="KAK4365830.1"/>
    <property type="molecule type" value="Genomic_DNA"/>
</dbReference>
<comment type="caution">
    <text evidence="7">The sequence shown here is derived from an EMBL/GenBank/DDBJ whole genome shotgun (WGS) entry which is preliminary data.</text>
</comment>
<evidence type="ECO:0000313" key="7">
    <source>
        <dbReference type="EMBL" id="KAK4365830.1"/>
    </source>
</evidence>
<dbReference type="AlphaFoldDB" id="A0AAE1VN08"/>
<gene>
    <name evidence="7" type="ORF">RND71_013710</name>
</gene>
<dbReference type="PANTHER" id="PTHR46057">
    <property type="entry name" value="FCS-LIKE ZINC FINGER 1-RELATED"/>
    <property type="match status" value="1"/>
</dbReference>
<dbReference type="GO" id="GO:0008270">
    <property type="term" value="F:zinc ion binding"/>
    <property type="evidence" value="ECO:0007669"/>
    <property type="project" value="UniProtKB-KW"/>
</dbReference>
<evidence type="ECO:0000256" key="3">
    <source>
        <dbReference type="ARBA" id="ARBA00022771"/>
    </source>
</evidence>
<keyword evidence="3" id="KW-0862">Zinc</keyword>
<protein>
    <recommendedName>
        <fullName evidence="6">FLZ-type domain-containing protein</fullName>
    </recommendedName>
</protein>
<dbReference type="Pfam" id="PF04570">
    <property type="entry name" value="zf-FLZ"/>
    <property type="match status" value="1"/>
</dbReference>